<gene>
    <name evidence="2" type="primary">AVEN_44200_1</name>
    <name evidence="2" type="ORF">CEXT_317301</name>
</gene>
<protein>
    <submittedName>
        <fullName evidence="2">Uncharacterized protein</fullName>
    </submittedName>
</protein>
<comment type="caution">
    <text evidence="2">The sequence shown here is derived from an EMBL/GenBank/DDBJ whole genome shotgun (WGS) entry which is preliminary data.</text>
</comment>
<dbReference type="AlphaFoldDB" id="A0AAV4MY10"/>
<dbReference type="EMBL" id="BPLR01020315">
    <property type="protein sequence ID" value="GIX77293.1"/>
    <property type="molecule type" value="Genomic_DNA"/>
</dbReference>
<keyword evidence="1" id="KW-0732">Signal</keyword>
<feature type="chain" id="PRO_5043685814" evidence="1">
    <location>
        <begin position="22"/>
        <end position="210"/>
    </location>
</feature>
<sequence length="210" mass="24052">MSFIILASWDFSSFLFLGVKTEEEYTTEDEFSTEDEFTTEYEYSTEDFCVPPEGALAQIECPMNTLLQRPRISGRYLTVKMYYVIHSFYVAANPRFSEMHCPKCYDFKETLYDEDQGDVYIFFSVDNGITLNAQCPGEYDVIVKYSMCVVDGHVSFVELHCSPIKDTGRVIEIFNVTSADMKDSLVNCGDNAGFRKYYSQMPMEAELSPG</sequence>
<keyword evidence="3" id="KW-1185">Reference proteome</keyword>
<proteinExistence type="predicted"/>
<accession>A0AAV4MY10</accession>
<evidence type="ECO:0000256" key="1">
    <source>
        <dbReference type="SAM" id="SignalP"/>
    </source>
</evidence>
<feature type="signal peptide" evidence="1">
    <location>
        <begin position="1"/>
        <end position="21"/>
    </location>
</feature>
<name>A0AAV4MY10_CAEEX</name>
<evidence type="ECO:0000313" key="3">
    <source>
        <dbReference type="Proteomes" id="UP001054945"/>
    </source>
</evidence>
<organism evidence="2 3">
    <name type="scientific">Caerostris extrusa</name>
    <name type="common">Bark spider</name>
    <name type="synonym">Caerostris bankana</name>
    <dbReference type="NCBI Taxonomy" id="172846"/>
    <lineage>
        <taxon>Eukaryota</taxon>
        <taxon>Metazoa</taxon>
        <taxon>Ecdysozoa</taxon>
        <taxon>Arthropoda</taxon>
        <taxon>Chelicerata</taxon>
        <taxon>Arachnida</taxon>
        <taxon>Araneae</taxon>
        <taxon>Araneomorphae</taxon>
        <taxon>Entelegynae</taxon>
        <taxon>Araneoidea</taxon>
        <taxon>Araneidae</taxon>
        <taxon>Caerostris</taxon>
    </lineage>
</organism>
<reference evidence="2 3" key="1">
    <citation type="submission" date="2021-06" db="EMBL/GenBank/DDBJ databases">
        <title>Caerostris extrusa draft genome.</title>
        <authorList>
            <person name="Kono N."/>
            <person name="Arakawa K."/>
        </authorList>
    </citation>
    <scope>NUCLEOTIDE SEQUENCE [LARGE SCALE GENOMIC DNA]</scope>
</reference>
<evidence type="ECO:0000313" key="2">
    <source>
        <dbReference type="EMBL" id="GIX77293.1"/>
    </source>
</evidence>
<dbReference type="Proteomes" id="UP001054945">
    <property type="component" value="Unassembled WGS sequence"/>
</dbReference>